<proteinExistence type="predicted"/>
<gene>
    <name evidence="2" type="ORF">PV05_07876</name>
</gene>
<organism evidence="2 3">
    <name type="scientific">Exophiala xenobiotica</name>
    <dbReference type="NCBI Taxonomy" id="348802"/>
    <lineage>
        <taxon>Eukaryota</taxon>
        <taxon>Fungi</taxon>
        <taxon>Dikarya</taxon>
        <taxon>Ascomycota</taxon>
        <taxon>Pezizomycotina</taxon>
        <taxon>Eurotiomycetes</taxon>
        <taxon>Chaetothyriomycetidae</taxon>
        <taxon>Chaetothyriales</taxon>
        <taxon>Herpotrichiellaceae</taxon>
        <taxon>Exophiala</taxon>
    </lineage>
</organism>
<dbReference type="EMBL" id="KN847321">
    <property type="protein sequence ID" value="KIW52215.1"/>
    <property type="molecule type" value="Genomic_DNA"/>
</dbReference>
<dbReference type="OrthoDB" id="5840532at2759"/>
<evidence type="ECO:0000313" key="3">
    <source>
        <dbReference type="Proteomes" id="UP000054342"/>
    </source>
</evidence>
<dbReference type="InterPro" id="IPR013096">
    <property type="entry name" value="Cupin_2"/>
</dbReference>
<dbReference type="Proteomes" id="UP000054342">
    <property type="component" value="Unassembled WGS sequence"/>
</dbReference>
<name>A0A0D2EBY9_9EURO</name>
<dbReference type="AlphaFoldDB" id="A0A0D2EBY9"/>
<dbReference type="GeneID" id="25329784"/>
<dbReference type="Pfam" id="PF07883">
    <property type="entry name" value="Cupin_2"/>
    <property type="match status" value="1"/>
</dbReference>
<dbReference type="PANTHER" id="PTHR36156">
    <property type="entry name" value="SLR2101 PROTEIN"/>
    <property type="match status" value="1"/>
</dbReference>
<dbReference type="RefSeq" id="XP_013312799.1">
    <property type="nucleotide sequence ID" value="XM_013457345.1"/>
</dbReference>
<dbReference type="HOGENOM" id="CLU_096188_0_0_1"/>
<dbReference type="InterPro" id="IPR014710">
    <property type="entry name" value="RmlC-like_jellyroll"/>
</dbReference>
<dbReference type="STRING" id="348802.A0A0D2EBY9"/>
<feature type="domain" description="Cupin type-2" evidence="1">
    <location>
        <begin position="110"/>
        <end position="177"/>
    </location>
</feature>
<dbReference type="Gene3D" id="2.60.120.10">
    <property type="entry name" value="Jelly Rolls"/>
    <property type="match status" value="1"/>
</dbReference>
<reference evidence="2 3" key="1">
    <citation type="submission" date="2015-01" db="EMBL/GenBank/DDBJ databases">
        <title>The Genome Sequence of Exophiala xenobiotica CBS118157.</title>
        <authorList>
            <consortium name="The Broad Institute Genomics Platform"/>
            <person name="Cuomo C."/>
            <person name="de Hoog S."/>
            <person name="Gorbushina A."/>
            <person name="Stielow B."/>
            <person name="Teixiera M."/>
            <person name="Abouelleil A."/>
            <person name="Chapman S.B."/>
            <person name="Priest M."/>
            <person name="Young S.K."/>
            <person name="Wortman J."/>
            <person name="Nusbaum C."/>
            <person name="Birren B."/>
        </authorList>
    </citation>
    <scope>NUCLEOTIDE SEQUENCE [LARGE SCALE GENOMIC DNA]</scope>
    <source>
        <strain evidence="2 3">CBS 118157</strain>
    </source>
</reference>
<sequence length="211" mass="23037">MSAVSSIHFAAVVEWFDNMTTNGINKQPSPLAPSTIHITTHNASGQATLHSSEQAKWTAFTDLKFASASLYTTTAMPPDLNDDADIKSFKEVVSRGVVPAVLPQGTVCRFVDFEPNGKGFMHRTQSLDYGIVMEGEVVLELDDGSETHMTKGDVAIQRATVHAWSNPNPTEWARVLFVLQHCEPLYVGGKRFKEDLGAANGHVPESANDHE</sequence>
<dbReference type="InterPro" id="IPR047142">
    <property type="entry name" value="OryJ/VirC-like"/>
</dbReference>
<evidence type="ECO:0000313" key="2">
    <source>
        <dbReference type="EMBL" id="KIW52215.1"/>
    </source>
</evidence>
<keyword evidence="3" id="KW-1185">Reference proteome</keyword>
<dbReference type="SUPFAM" id="SSF51182">
    <property type="entry name" value="RmlC-like cupins"/>
    <property type="match status" value="1"/>
</dbReference>
<dbReference type="PANTHER" id="PTHR36156:SF2">
    <property type="entry name" value="CUPIN TYPE-2 DOMAIN-CONTAINING PROTEIN"/>
    <property type="match status" value="1"/>
</dbReference>
<evidence type="ECO:0000259" key="1">
    <source>
        <dbReference type="Pfam" id="PF07883"/>
    </source>
</evidence>
<protein>
    <recommendedName>
        <fullName evidence="1">Cupin type-2 domain-containing protein</fullName>
    </recommendedName>
</protein>
<dbReference type="CDD" id="cd02231">
    <property type="entry name" value="cupin_BLL6423-like"/>
    <property type="match status" value="1"/>
</dbReference>
<dbReference type="InterPro" id="IPR011051">
    <property type="entry name" value="RmlC_Cupin_sf"/>
</dbReference>
<accession>A0A0D2EBY9</accession>